<accession>A0A540N8Z4</accession>
<reference evidence="1 2" key="1">
    <citation type="journal article" date="2019" name="G3 (Bethesda)">
        <title>Sequencing of a Wild Apple (Malus baccata) Genome Unravels the Differences Between Cultivated and Wild Apple Species Regarding Disease Resistance and Cold Tolerance.</title>
        <authorList>
            <person name="Chen X."/>
        </authorList>
    </citation>
    <scope>NUCLEOTIDE SEQUENCE [LARGE SCALE GENOMIC DNA]</scope>
    <source>
        <strain evidence="2">cv. Shandingzi</strain>
        <tissue evidence="1">Leaves</tissue>
    </source>
</reference>
<dbReference type="Proteomes" id="UP000315295">
    <property type="component" value="Unassembled WGS sequence"/>
</dbReference>
<organism evidence="1 2">
    <name type="scientific">Malus baccata</name>
    <name type="common">Siberian crab apple</name>
    <name type="synonym">Pyrus baccata</name>
    <dbReference type="NCBI Taxonomy" id="106549"/>
    <lineage>
        <taxon>Eukaryota</taxon>
        <taxon>Viridiplantae</taxon>
        <taxon>Streptophyta</taxon>
        <taxon>Embryophyta</taxon>
        <taxon>Tracheophyta</taxon>
        <taxon>Spermatophyta</taxon>
        <taxon>Magnoliopsida</taxon>
        <taxon>eudicotyledons</taxon>
        <taxon>Gunneridae</taxon>
        <taxon>Pentapetalae</taxon>
        <taxon>rosids</taxon>
        <taxon>fabids</taxon>
        <taxon>Rosales</taxon>
        <taxon>Rosaceae</taxon>
        <taxon>Amygdaloideae</taxon>
        <taxon>Maleae</taxon>
        <taxon>Malus</taxon>
    </lineage>
</organism>
<evidence type="ECO:0000313" key="1">
    <source>
        <dbReference type="EMBL" id="TQE06970.1"/>
    </source>
</evidence>
<name>A0A540N8Z4_MALBA</name>
<keyword evidence="2" id="KW-1185">Reference proteome</keyword>
<proteinExistence type="predicted"/>
<sequence>MRAATQDTTGGPHKLRPKGCKNRRTLTLSYINQIAAFVTYSKEAKLRTKKVDTRSKSPSRTPENIYKQRIIQVESEAKEVCKIPNTWRRWGLDIGMPVGKGEVNEGILDRPPIRVHRGMGMEYHN</sequence>
<dbReference type="EMBL" id="VIEB01000093">
    <property type="protein sequence ID" value="TQE06970.1"/>
    <property type="molecule type" value="Genomic_DNA"/>
</dbReference>
<gene>
    <name evidence="1" type="ORF">C1H46_007360</name>
</gene>
<dbReference type="AlphaFoldDB" id="A0A540N8Z4"/>
<protein>
    <submittedName>
        <fullName evidence="1">Uncharacterized protein</fullName>
    </submittedName>
</protein>
<comment type="caution">
    <text evidence="1">The sequence shown here is derived from an EMBL/GenBank/DDBJ whole genome shotgun (WGS) entry which is preliminary data.</text>
</comment>
<evidence type="ECO:0000313" key="2">
    <source>
        <dbReference type="Proteomes" id="UP000315295"/>
    </source>
</evidence>